<feature type="transmembrane region" description="Helical" evidence="7">
    <location>
        <begin position="12"/>
        <end position="35"/>
    </location>
</feature>
<evidence type="ECO:0000256" key="3">
    <source>
        <dbReference type="ARBA" id="ARBA00022989"/>
    </source>
</evidence>
<dbReference type="Pfam" id="PF22777">
    <property type="entry name" value="VKGC_lumenal_dom"/>
    <property type="match status" value="1"/>
</dbReference>
<evidence type="ECO:0000313" key="9">
    <source>
        <dbReference type="EMBL" id="ALW86957.1"/>
    </source>
</evidence>
<protein>
    <submittedName>
        <fullName evidence="9">Deoxyribonuclease HsdR</fullName>
    </submittedName>
</protein>
<dbReference type="InterPro" id="IPR007782">
    <property type="entry name" value="VKG_COase"/>
</dbReference>
<feature type="transmembrane region" description="Helical" evidence="7">
    <location>
        <begin position="111"/>
        <end position="132"/>
    </location>
</feature>
<evidence type="ECO:0000256" key="1">
    <source>
        <dbReference type="ARBA" id="ARBA00004127"/>
    </source>
</evidence>
<dbReference type="STRING" id="1411621.AUC43_18865"/>
<keyword evidence="3 7" id="KW-1133">Transmembrane helix</keyword>
<evidence type="ECO:0000256" key="5">
    <source>
        <dbReference type="ARBA" id="ARBA00023157"/>
    </source>
</evidence>
<keyword evidence="6" id="KW-0456">Lyase</keyword>
<dbReference type="Proteomes" id="UP000059542">
    <property type="component" value="Chromosome"/>
</dbReference>
<dbReference type="GO" id="GO:0008488">
    <property type="term" value="F:gamma-glutamyl carboxylase activity"/>
    <property type="evidence" value="ECO:0007669"/>
    <property type="project" value="InterPro"/>
</dbReference>
<feature type="transmembrane region" description="Helical" evidence="7">
    <location>
        <begin position="299"/>
        <end position="321"/>
    </location>
</feature>
<name>A0A0U4B1M6_9BACT</name>
<organism evidence="9 10">
    <name type="scientific">Hymenobacter sedentarius</name>
    <dbReference type="NCBI Taxonomy" id="1411621"/>
    <lineage>
        <taxon>Bacteria</taxon>
        <taxon>Pseudomonadati</taxon>
        <taxon>Bacteroidota</taxon>
        <taxon>Cytophagia</taxon>
        <taxon>Cytophagales</taxon>
        <taxon>Hymenobacteraceae</taxon>
        <taxon>Hymenobacter</taxon>
    </lineage>
</organism>
<evidence type="ECO:0000259" key="8">
    <source>
        <dbReference type="SMART" id="SM00752"/>
    </source>
</evidence>
<keyword evidence="4 7" id="KW-0472">Membrane</keyword>
<comment type="subcellular location">
    <subcellularLocation>
        <location evidence="1">Endomembrane system</location>
        <topology evidence="1">Multi-pass membrane protein</topology>
    </subcellularLocation>
</comment>
<dbReference type="EMBL" id="CP013909">
    <property type="protein sequence ID" value="ALW86957.1"/>
    <property type="molecule type" value="Genomic_DNA"/>
</dbReference>
<evidence type="ECO:0000256" key="4">
    <source>
        <dbReference type="ARBA" id="ARBA00023136"/>
    </source>
</evidence>
<proteinExistence type="predicted"/>
<dbReference type="Pfam" id="PF05090">
    <property type="entry name" value="HTTM"/>
    <property type="match status" value="1"/>
</dbReference>
<feature type="transmembrane region" description="Helical" evidence="7">
    <location>
        <begin position="229"/>
        <end position="262"/>
    </location>
</feature>
<feature type="transmembrane region" description="Helical" evidence="7">
    <location>
        <begin position="66"/>
        <end position="99"/>
    </location>
</feature>
<dbReference type="SMART" id="SM00752">
    <property type="entry name" value="HTTM"/>
    <property type="match status" value="1"/>
</dbReference>
<dbReference type="PANTHER" id="PTHR12639">
    <property type="entry name" value="VITAMIN K-DEPENDENT GAMMA-CARBOXYLASE"/>
    <property type="match status" value="1"/>
</dbReference>
<dbReference type="InterPro" id="IPR053934">
    <property type="entry name" value="HTTM_dom"/>
</dbReference>
<dbReference type="GO" id="GO:0012505">
    <property type="term" value="C:endomembrane system"/>
    <property type="evidence" value="ECO:0007669"/>
    <property type="project" value="UniProtKB-SubCell"/>
</dbReference>
<dbReference type="RefSeq" id="WP_068197404.1">
    <property type="nucleotide sequence ID" value="NZ_CP013909.1"/>
</dbReference>
<accession>A0A0U4B1M6</accession>
<evidence type="ECO:0000256" key="6">
    <source>
        <dbReference type="ARBA" id="ARBA00023239"/>
    </source>
</evidence>
<sequence>MRARYFQTYISAAPLAVFRIAFGLLILASVVRFWAKGWIAELYLQPKFFFPYYGLEFIRPLGPYTYALFAVCGACALLVALGWHYRLAAVGLFLSFTYIELMDKSTYLNHYYFVSLAALLLAVLPAGAYCSLDAARRPDRWHDQVPRWTLDALRLLVGIVYMYAGLAKLNSDWLLAAQPLRIWLPAKNDLPVVGFLFNYPATAYAFSWFGAVYDLTVPFFLLSRVTRPYAYAAVVVFHVLTAILFPIGMFPYVMIVAALVFFPPAFHQRLLDRARWLLRLPAAAVRPASPLVYRPRVRLALLTGLALFFAVQLLVPLRYWLYPHELFWTEEGYRFSWRVMLMEKMGQVEFKVVDSATGQTRRVNNSDHLSVLQEKMMATQADMILQFAHYLRDYYARQGVHQPQVYADTYVSLNGRLGKAYIDPTVDLARQAESFAPKPWILPFEDEISGL</sequence>
<evidence type="ECO:0000256" key="2">
    <source>
        <dbReference type="ARBA" id="ARBA00022692"/>
    </source>
</evidence>
<feature type="domain" description="HTTM-like" evidence="8">
    <location>
        <begin position="7"/>
        <end position="266"/>
    </location>
</feature>
<keyword evidence="5" id="KW-1015">Disulfide bond</keyword>
<dbReference type="OrthoDB" id="341137at2"/>
<reference evidence="9 10" key="1">
    <citation type="submission" date="2015-12" db="EMBL/GenBank/DDBJ databases">
        <authorList>
            <person name="Shamseldin A."/>
            <person name="Moawad H."/>
            <person name="Abd El-Rahim W.M."/>
            <person name="Sadowsky M.J."/>
        </authorList>
    </citation>
    <scope>NUCLEOTIDE SEQUENCE [LARGE SCALE GENOMIC DNA]</scope>
    <source>
        <strain evidence="9 10">DG5B</strain>
    </source>
</reference>
<evidence type="ECO:0000256" key="7">
    <source>
        <dbReference type="SAM" id="Phobius"/>
    </source>
</evidence>
<dbReference type="InterPro" id="IPR053935">
    <property type="entry name" value="VKGC_lumenal_dom"/>
</dbReference>
<dbReference type="PANTHER" id="PTHR12639:SF7">
    <property type="entry name" value="HTTM DOMAIN-CONTAINING PROTEIN"/>
    <property type="match status" value="1"/>
</dbReference>
<dbReference type="KEGG" id="hyg:AUC43_18865"/>
<dbReference type="InterPro" id="IPR011020">
    <property type="entry name" value="HTTM-like"/>
</dbReference>
<evidence type="ECO:0000313" key="10">
    <source>
        <dbReference type="Proteomes" id="UP000059542"/>
    </source>
</evidence>
<dbReference type="AlphaFoldDB" id="A0A0U4B1M6"/>
<gene>
    <name evidence="9" type="ORF">AUC43_18865</name>
</gene>
<keyword evidence="2 7" id="KW-0812">Transmembrane</keyword>
<keyword evidence="10" id="KW-1185">Reference proteome</keyword>
<dbReference type="GO" id="GO:0019842">
    <property type="term" value="F:vitamin binding"/>
    <property type="evidence" value="ECO:0007669"/>
    <property type="project" value="TreeGrafter"/>
</dbReference>